<organism evidence="2 3">
    <name type="scientific">Brevibacterium linens</name>
    <dbReference type="NCBI Taxonomy" id="1703"/>
    <lineage>
        <taxon>Bacteria</taxon>
        <taxon>Bacillati</taxon>
        <taxon>Actinomycetota</taxon>
        <taxon>Actinomycetes</taxon>
        <taxon>Micrococcales</taxon>
        <taxon>Brevibacteriaceae</taxon>
        <taxon>Brevibacterium</taxon>
    </lineage>
</organism>
<evidence type="ECO:0000313" key="2">
    <source>
        <dbReference type="EMBL" id="AMT95080.1"/>
    </source>
</evidence>
<dbReference type="Pfam" id="PF13480">
    <property type="entry name" value="Acetyltransf_6"/>
    <property type="match status" value="1"/>
</dbReference>
<dbReference type="Proteomes" id="UP000075950">
    <property type="component" value="Chromosome"/>
</dbReference>
<dbReference type="InterPro" id="IPR038740">
    <property type="entry name" value="BioF2-like_GNAT_dom"/>
</dbReference>
<evidence type="ECO:0000259" key="1">
    <source>
        <dbReference type="Pfam" id="PF13480"/>
    </source>
</evidence>
<dbReference type="AlphaFoldDB" id="A0A144MIF2"/>
<dbReference type="SUPFAM" id="SSF55729">
    <property type="entry name" value="Acyl-CoA N-acyltransferases (Nat)"/>
    <property type="match status" value="1"/>
</dbReference>
<reference evidence="3" key="1">
    <citation type="submission" date="2016-03" db="EMBL/GenBank/DDBJ databases">
        <authorList>
            <person name="Ploux O."/>
        </authorList>
    </citation>
    <scope>NUCLEOTIDE SEQUENCE [LARGE SCALE GENOMIC DNA]</scope>
    <source>
        <strain evidence="3">BS258</strain>
    </source>
</reference>
<gene>
    <name evidence="2" type="ORF">A2T55_16320</name>
</gene>
<proteinExistence type="predicted"/>
<dbReference type="InterPro" id="IPR016181">
    <property type="entry name" value="Acyl_CoA_acyltransferase"/>
</dbReference>
<evidence type="ECO:0000313" key="3">
    <source>
        <dbReference type="Proteomes" id="UP000075950"/>
    </source>
</evidence>
<feature type="domain" description="BioF2-like acetyltransferase" evidence="1">
    <location>
        <begin position="175"/>
        <end position="314"/>
    </location>
</feature>
<dbReference type="EMBL" id="CP014869">
    <property type="protein sequence ID" value="AMT95080.1"/>
    <property type="molecule type" value="Genomic_DNA"/>
</dbReference>
<name>A0A144MIF2_BRELN</name>
<dbReference type="KEGG" id="bly:A2T55_16320"/>
<sequence>MTASLIPLHEVDEEFVRQWSNLAQHCIEPNVFFDPTMTIAASSLPGTPIVELLIVRNQGYLSLLVPIVRERSYRRIPAKTLRVWKHDYSSLGNPLLSPDTPVDALEAALRFLMEEKVATMFVLESFGVEGSVADALRAALTRLGMRSSSLLTHSREAVLNRRGPDETQHGLSDSTVKNYRKSRRRLERRLGGEVKMVDVANSPDLDKAVEAFLKAEASGWKGTDGGAFACRPGHADFFRSLCRNFASEGKLQFNIFGSTDTPVAFLCNMIAQDRVFCFKMAFDEEYRQFSPGSVAEFEELIEFHDQTKLSSMDSCRESKYPRRHHLFPDSLTITTLLIPLGAHGRVATRGVPIANAVGRRLRSWKEELHKRTLWKKRR</sequence>
<dbReference type="RefSeq" id="WP_062862568.1">
    <property type="nucleotide sequence ID" value="NZ_CP014869.1"/>
</dbReference>
<protein>
    <recommendedName>
        <fullName evidence="1">BioF2-like acetyltransferase domain-containing protein</fullName>
    </recommendedName>
</protein>
<accession>A0A144MIF2</accession>